<keyword evidence="1" id="KW-1133">Transmembrane helix</keyword>
<dbReference type="EMBL" id="PJMU01000002">
    <property type="protein sequence ID" value="PKV67333.1"/>
    <property type="molecule type" value="Genomic_DNA"/>
</dbReference>
<organism evidence="2 3">
    <name type="scientific">Pontibacter ramchanderi</name>
    <dbReference type="NCBI Taxonomy" id="1179743"/>
    <lineage>
        <taxon>Bacteria</taxon>
        <taxon>Pseudomonadati</taxon>
        <taxon>Bacteroidota</taxon>
        <taxon>Cytophagia</taxon>
        <taxon>Cytophagales</taxon>
        <taxon>Hymenobacteraceae</taxon>
        <taxon>Pontibacter</taxon>
    </lineage>
</organism>
<reference evidence="2 3" key="1">
    <citation type="submission" date="2017-12" db="EMBL/GenBank/DDBJ databases">
        <title>Genomic Encyclopedia of Type Strains, Phase III (KMG-III): the genomes of soil and plant-associated and newly described type strains.</title>
        <authorList>
            <person name="Whitman W."/>
        </authorList>
    </citation>
    <scope>NUCLEOTIDE SEQUENCE [LARGE SCALE GENOMIC DNA]</scope>
    <source>
        <strain evidence="2 3">LP43</strain>
    </source>
</reference>
<proteinExistence type="predicted"/>
<protein>
    <submittedName>
        <fullName evidence="2">Uncharacterized protein</fullName>
    </submittedName>
</protein>
<dbReference type="RefSeq" id="WP_101444582.1">
    <property type="nucleotide sequence ID" value="NZ_PJMU01000002.1"/>
</dbReference>
<sequence length="601" mass="66679">MTPYLPYLLAILAVLLLGWLAWRRPDRRRLVWRLLASAVAGISLVLLLFPPTYQRALDPGTAILLTEGYEEDTLDALLANKEPSPLVYTYQTQAPKATAIPDLYTFRQQQPEVQTVHVLGQGLAEQELQALQNITLIPHLSGMPAGITSVTWPDAVVLGEAVAVAGQYNLHSEEETTLYLQAAGQAQDSVTLKEAGQQPFQLRYTPKQEGRYTYTLIAKSGNRVDTLGQVPIQVYSAAKPAVLLVSSFPLFEFKFLKNHLGQLQHKVALRSTVSKAMYQSEWLNMPQTDLSRITPKLLQQFDVMIIEPQALQELSSTEQTTLQRAVTEEGLGVLTIASEQLGSRTTAFFTNFQSKRLSQQDNRTARPTWTESTTAAAIPVSPYTLLSSEAVTGLIEEQHNNLLAAGRKAGWGTVAMSVVPQTFSWQLEGKQSTYASYWAHLLSAVAKREVQEKFWQLAGPQVPQLYQPVALKLTDYTLANPNTTPQATVRSLADTAHIGIALAQSMYQPEVYEGTFWPRQKGWHVVESPGVEPFHFLVQDTAAWPHQGIQASRAATLQFASQSHSAAAASTRAYTEEQVPVIWFFALFVLSSGFLWLEEKL</sequence>
<keyword evidence="1" id="KW-0472">Membrane</keyword>
<dbReference type="OrthoDB" id="980086at2"/>
<comment type="caution">
    <text evidence="2">The sequence shown here is derived from an EMBL/GenBank/DDBJ whole genome shotgun (WGS) entry which is preliminary data.</text>
</comment>
<evidence type="ECO:0000313" key="3">
    <source>
        <dbReference type="Proteomes" id="UP000233782"/>
    </source>
</evidence>
<keyword evidence="1" id="KW-0812">Transmembrane</keyword>
<keyword evidence="3" id="KW-1185">Reference proteome</keyword>
<evidence type="ECO:0000313" key="2">
    <source>
        <dbReference type="EMBL" id="PKV67333.1"/>
    </source>
</evidence>
<feature type="transmembrane region" description="Helical" evidence="1">
    <location>
        <begin position="30"/>
        <end position="49"/>
    </location>
</feature>
<dbReference type="PANTHER" id="PTHR37947">
    <property type="entry name" value="BLL2462 PROTEIN"/>
    <property type="match status" value="1"/>
</dbReference>
<accession>A0A2N3UD96</accession>
<dbReference type="Proteomes" id="UP000233782">
    <property type="component" value="Unassembled WGS sequence"/>
</dbReference>
<dbReference type="PANTHER" id="PTHR37947:SF1">
    <property type="entry name" value="BLL2462 PROTEIN"/>
    <property type="match status" value="1"/>
</dbReference>
<feature type="transmembrane region" description="Helical" evidence="1">
    <location>
        <begin position="6"/>
        <end position="23"/>
    </location>
</feature>
<evidence type="ECO:0000256" key="1">
    <source>
        <dbReference type="SAM" id="Phobius"/>
    </source>
</evidence>
<dbReference type="AlphaFoldDB" id="A0A2N3UD96"/>
<gene>
    <name evidence="2" type="ORF">BD749_2476</name>
</gene>
<name>A0A2N3UD96_9BACT</name>